<sequence>MSCFIVLPLVFSPASPPHIT</sequence>
<comment type="caution">
    <text evidence="1">The sequence shown here is derived from an EMBL/GenBank/DDBJ whole genome shotgun (WGS) entry which is preliminary data.</text>
</comment>
<protein>
    <submittedName>
        <fullName evidence="1">Uncharacterized protein</fullName>
    </submittedName>
</protein>
<dbReference type="AlphaFoldDB" id="A0A835BD36"/>
<accession>A0A835BD36</accession>
<evidence type="ECO:0000313" key="2">
    <source>
        <dbReference type="Proteomes" id="UP000636709"/>
    </source>
</evidence>
<evidence type="ECO:0000313" key="1">
    <source>
        <dbReference type="EMBL" id="KAF8684746.1"/>
    </source>
</evidence>
<proteinExistence type="predicted"/>
<dbReference type="EMBL" id="JACEFO010002095">
    <property type="protein sequence ID" value="KAF8684746.1"/>
    <property type="molecule type" value="Genomic_DNA"/>
</dbReference>
<organism evidence="1 2">
    <name type="scientific">Digitaria exilis</name>
    <dbReference type="NCBI Taxonomy" id="1010633"/>
    <lineage>
        <taxon>Eukaryota</taxon>
        <taxon>Viridiplantae</taxon>
        <taxon>Streptophyta</taxon>
        <taxon>Embryophyta</taxon>
        <taxon>Tracheophyta</taxon>
        <taxon>Spermatophyta</taxon>
        <taxon>Magnoliopsida</taxon>
        <taxon>Liliopsida</taxon>
        <taxon>Poales</taxon>
        <taxon>Poaceae</taxon>
        <taxon>PACMAD clade</taxon>
        <taxon>Panicoideae</taxon>
        <taxon>Panicodae</taxon>
        <taxon>Paniceae</taxon>
        <taxon>Anthephorinae</taxon>
        <taxon>Digitaria</taxon>
    </lineage>
</organism>
<name>A0A835BD36_9POAL</name>
<reference evidence="1" key="1">
    <citation type="submission" date="2020-07" db="EMBL/GenBank/DDBJ databases">
        <title>Genome sequence and genetic diversity analysis of an under-domesticated orphan crop, white fonio (Digitaria exilis).</title>
        <authorList>
            <person name="Bennetzen J.L."/>
            <person name="Chen S."/>
            <person name="Ma X."/>
            <person name="Wang X."/>
            <person name="Yssel A.E.J."/>
            <person name="Chaluvadi S.R."/>
            <person name="Johnson M."/>
            <person name="Gangashetty P."/>
            <person name="Hamidou F."/>
            <person name="Sanogo M.D."/>
            <person name="Zwaenepoel A."/>
            <person name="Wallace J."/>
            <person name="Van De Peer Y."/>
            <person name="Van Deynze A."/>
        </authorList>
    </citation>
    <scope>NUCLEOTIDE SEQUENCE</scope>
    <source>
        <tissue evidence="1">Leaves</tissue>
    </source>
</reference>
<keyword evidence="2" id="KW-1185">Reference proteome</keyword>
<dbReference type="Proteomes" id="UP000636709">
    <property type="component" value="Unassembled WGS sequence"/>
</dbReference>
<gene>
    <name evidence="1" type="ORF">HU200_044164</name>
</gene>